<dbReference type="STRING" id="857265.WG78_03695"/>
<dbReference type="PANTHER" id="PTHR43477">
    <property type="entry name" value="DIHYDROANTICAPSIN 7-DEHYDROGENASE"/>
    <property type="match status" value="1"/>
</dbReference>
<organism evidence="3 4">
    <name type="scientific">Amantichitinum ursilacus</name>
    <dbReference type="NCBI Taxonomy" id="857265"/>
    <lineage>
        <taxon>Bacteria</taxon>
        <taxon>Pseudomonadati</taxon>
        <taxon>Pseudomonadota</taxon>
        <taxon>Betaproteobacteria</taxon>
        <taxon>Neisseriales</taxon>
        <taxon>Chitinibacteraceae</taxon>
        <taxon>Amantichitinum</taxon>
    </lineage>
</organism>
<accession>A0A0N1JTM3</accession>
<name>A0A0N1JTM3_9NEIS</name>
<keyword evidence="2 3" id="KW-0560">Oxidoreductase</keyword>
<dbReference type="RefSeq" id="WP_053936427.1">
    <property type="nucleotide sequence ID" value="NZ_LAQT01000002.1"/>
</dbReference>
<evidence type="ECO:0000313" key="4">
    <source>
        <dbReference type="Proteomes" id="UP000037939"/>
    </source>
</evidence>
<dbReference type="Pfam" id="PF13561">
    <property type="entry name" value="adh_short_C2"/>
    <property type="match status" value="1"/>
</dbReference>
<dbReference type="InterPro" id="IPR002347">
    <property type="entry name" value="SDR_fam"/>
</dbReference>
<dbReference type="EMBL" id="LAQT01000002">
    <property type="protein sequence ID" value="KPC54644.1"/>
    <property type="molecule type" value="Genomic_DNA"/>
</dbReference>
<evidence type="ECO:0000256" key="2">
    <source>
        <dbReference type="ARBA" id="ARBA00023002"/>
    </source>
</evidence>
<dbReference type="InterPro" id="IPR051122">
    <property type="entry name" value="SDR_DHRS6-like"/>
</dbReference>
<comment type="caution">
    <text evidence="3">The sequence shown here is derived from an EMBL/GenBank/DDBJ whole genome shotgun (WGS) entry which is preliminary data.</text>
</comment>
<comment type="similarity">
    <text evidence="1">Belongs to the short-chain dehydrogenases/reductases (SDR) family.</text>
</comment>
<dbReference type="Proteomes" id="UP000037939">
    <property type="component" value="Unassembled WGS sequence"/>
</dbReference>
<dbReference type="PRINTS" id="PR00081">
    <property type="entry name" value="GDHRDH"/>
</dbReference>
<dbReference type="AlphaFoldDB" id="A0A0N1JTM3"/>
<reference evidence="3 4" key="1">
    <citation type="submission" date="2015-07" db="EMBL/GenBank/DDBJ databases">
        <title>Draft genome sequence of the Amantichitinum ursilacus IGB-41, a new chitin-degrading bacterium.</title>
        <authorList>
            <person name="Kirstahler P."/>
            <person name="Guenther M."/>
            <person name="Grumaz C."/>
            <person name="Rupp S."/>
            <person name="Zibek S."/>
            <person name="Sohn K."/>
        </authorList>
    </citation>
    <scope>NUCLEOTIDE SEQUENCE [LARGE SCALE GENOMIC DNA]</scope>
    <source>
        <strain evidence="3 4">IGB-41</strain>
    </source>
</reference>
<dbReference type="PANTHER" id="PTHR43477:SF1">
    <property type="entry name" value="DIHYDROANTICAPSIN 7-DEHYDROGENASE"/>
    <property type="match status" value="1"/>
</dbReference>
<sequence>MQQQQRVVVMGGSSGIGLASARRLAAAGAEVIATGRSLPRLQAALEGAEGTLRGEVVDATDRAALDAFFAATGPVDHLLLALGSGAGAGEFRQLDLGDLHTGFAAKFWPQLNTLQASLPVLRAGGSVTLVSAISARMAMPGVAGLSAINGALEAMVGTLARELAPVRVNAVSPGVVDTPWWDGQPAAFKAAVFEQQAASLPVRRVGQADDVAHAVQFLMENGFVTGTVLECDGGLHLL</sequence>
<keyword evidence="4" id="KW-1185">Reference proteome</keyword>
<protein>
    <submittedName>
        <fullName evidence="3">Acetoacetyl-CoA reductase</fullName>
        <ecNumber evidence="3">1.1.1.36</ecNumber>
    </submittedName>
</protein>
<dbReference type="Gene3D" id="3.40.50.720">
    <property type="entry name" value="NAD(P)-binding Rossmann-like Domain"/>
    <property type="match status" value="1"/>
</dbReference>
<gene>
    <name evidence="3" type="primary">phbB_1</name>
    <name evidence="3" type="ORF">WG78_03695</name>
</gene>
<evidence type="ECO:0000256" key="1">
    <source>
        <dbReference type="ARBA" id="ARBA00006484"/>
    </source>
</evidence>
<dbReference type="EC" id="1.1.1.36" evidence="3"/>
<dbReference type="GO" id="GO:0018454">
    <property type="term" value="F:acetoacetyl-CoA reductase activity"/>
    <property type="evidence" value="ECO:0007669"/>
    <property type="project" value="UniProtKB-EC"/>
</dbReference>
<evidence type="ECO:0000313" key="3">
    <source>
        <dbReference type="EMBL" id="KPC54644.1"/>
    </source>
</evidence>
<dbReference type="InterPro" id="IPR036291">
    <property type="entry name" value="NAD(P)-bd_dom_sf"/>
</dbReference>
<proteinExistence type="inferred from homology"/>
<dbReference type="SUPFAM" id="SSF51735">
    <property type="entry name" value="NAD(P)-binding Rossmann-fold domains"/>
    <property type="match status" value="1"/>
</dbReference>
<dbReference type="PATRIC" id="fig|857265.3.peg.755"/>